<name>A0ABS7KU94_CLOSR</name>
<reference evidence="1 2" key="1">
    <citation type="journal article" date="2021" name="Cell Host Microbe">
        <title>in vivo commensal control of Clostridioides difficile virulence.</title>
        <authorList>
            <person name="Girinathan B.P."/>
            <person name="Dibenedetto N."/>
            <person name="Worley J.N."/>
            <person name="Peltier J."/>
            <person name="Arrieta-Ortiz M.L."/>
            <person name="Rupa Christinal Immanuel S."/>
            <person name="Lavin R."/>
            <person name="Delaney M.L."/>
            <person name="Cummins C."/>
            <person name="Hoffmann M."/>
            <person name="Luo Y."/>
            <person name="Gonzalez-Escalona N."/>
            <person name="Allard M."/>
            <person name="Onderdonk A.B."/>
            <person name="Gerber G.K."/>
            <person name="Sonenshein A.L."/>
            <person name="Baliga N."/>
            <person name="Dupuy B."/>
            <person name="Bry L."/>
        </authorList>
    </citation>
    <scope>NUCLEOTIDE SEQUENCE [LARGE SCALE GENOMIC DNA]</scope>
    <source>
        <strain evidence="1 2">DSM 599</strain>
    </source>
</reference>
<organism evidence="1 2">
    <name type="scientific">Clostridium sardiniense</name>
    <name type="common">Clostridium absonum</name>
    <dbReference type="NCBI Taxonomy" id="29369"/>
    <lineage>
        <taxon>Bacteria</taxon>
        <taxon>Bacillati</taxon>
        <taxon>Bacillota</taxon>
        <taxon>Clostridia</taxon>
        <taxon>Eubacteriales</taxon>
        <taxon>Clostridiaceae</taxon>
        <taxon>Clostridium</taxon>
    </lineage>
</organism>
<evidence type="ECO:0000313" key="1">
    <source>
        <dbReference type="EMBL" id="MBY0754379.1"/>
    </source>
</evidence>
<evidence type="ECO:0000313" key="2">
    <source>
        <dbReference type="Proteomes" id="UP001299068"/>
    </source>
</evidence>
<accession>A0ABS7KU94</accession>
<gene>
    <name evidence="1" type="ORF">K5V21_02810</name>
</gene>
<sequence length="92" mass="10809">MSVYMITYHLNHHHHHDEDSNLTRKIKSLGSWAQIMPSSWLVYSEFSAKEINDSLKEVIEEKDLLFVSEINKNHSGSIDERALSWIDRNLNK</sequence>
<dbReference type="RefSeq" id="WP_221858943.1">
    <property type="nucleotide sequence ID" value="NZ_JAIKTU010000002.1"/>
</dbReference>
<protein>
    <recommendedName>
        <fullName evidence="3">SinR family protein</fullName>
    </recommendedName>
</protein>
<keyword evidence="2" id="KW-1185">Reference proteome</keyword>
<comment type="caution">
    <text evidence="1">The sequence shown here is derived from an EMBL/GenBank/DDBJ whole genome shotgun (WGS) entry which is preliminary data.</text>
</comment>
<dbReference type="EMBL" id="JAIKTU010000002">
    <property type="protein sequence ID" value="MBY0754379.1"/>
    <property type="molecule type" value="Genomic_DNA"/>
</dbReference>
<dbReference type="Proteomes" id="UP001299068">
    <property type="component" value="Unassembled WGS sequence"/>
</dbReference>
<proteinExistence type="predicted"/>
<evidence type="ECO:0008006" key="3">
    <source>
        <dbReference type="Google" id="ProtNLM"/>
    </source>
</evidence>